<dbReference type="Gene3D" id="3.40.190.10">
    <property type="entry name" value="Periplasmic binding protein-like II"/>
    <property type="match status" value="1"/>
</dbReference>
<dbReference type="RefSeq" id="WP_268047055.1">
    <property type="nucleotide sequence ID" value="NZ_CP104065.1"/>
</dbReference>
<geneLocation type="plasmid" evidence="8 9">
    <name>unnamed1</name>
</geneLocation>
<feature type="region of interest" description="Disordered" evidence="5">
    <location>
        <begin position="28"/>
        <end position="56"/>
    </location>
</feature>
<dbReference type="SUPFAM" id="SSF53850">
    <property type="entry name" value="Periplasmic binding protein-like II"/>
    <property type="match status" value="1"/>
</dbReference>
<name>A0ABY6Z8U7_9BACL</name>
<gene>
    <name evidence="8" type="ORF">NZD86_23515</name>
</gene>
<feature type="compositionally biased region" description="Low complexity" evidence="5">
    <location>
        <begin position="30"/>
        <end position="45"/>
    </location>
</feature>
<dbReference type="CDD" id="cd00995">
    <property type="entry name" value="PBP2_NikA_DppA_OppA_like"/>
    <property type="match status" value="1"/>
</dbReference>
<protein>
    <submittedName>
        <fullName evidence="8">ABC transporter substrate-binding protein</fullName>
    </submittedName>
</protein>
<proteinExistence type="inferred from homology"/>
<evidence type="ECO:0000259" key="7">
    <source>
        <dbReference type="Pfam" id="PF00496"/>
    </source>
</evidence>
<comment type="similarity">
    <text evidence="2">Belongs to the bacterial solute-binding protein 5 family.</text>
</comment>
<keyword evidence="4 6" id="KW-0732">Signal</keyword>
<dbReference type="Pfam" id="PF00496">
    <property type="entry name" value="SBP_bac_5"/>
    <property type="match status" value="1"/>
</dbReference>
<evidence type="ECO:0000256" key="2">
    <source>
        <dbReference type="ARBA" id="ARBA00005695"/>
    </source>
</evidence>
<dbReference type="PANTHER" id="PTHR30290:SF10">
    <property type="entry name" value="PERIPLASMIC OLIGOPEPTIDE-BINDING PROTEIN-RELATED"/>
    <property type="match status" value="1"/>
</dbReference>
<evidence type="ECO:0000256" key="3">
    <source>
        <dbReference type="ARBA" id="ARBA00022448"/>
    </source>
</evidence>
<feature type="chain" id="PRO_5046211544" evidence="6">
    <location>
        <begin position="24"/>
        <end position="563"/>
    </location>
</feature>
<evidence type="ECO:0000256" key="4">
    <source>
        <dbReference type="ARBA" id="ARBA00022729"/>
    </source>
</evidence>
<evidence type="ECO:0000256" key="5">
    <source>
        <dbReference type="SAM" id="MobiDB-lite"/>
    </source>
</evidence>
<dbReference type="InterPro" id="IPR000914">
    <property type="entry name" value="SBP_5_dom"/>
</dbReference>
<feature type="domain" description="Solute-binding protein family 5" evidence="7">
    <location>
        <begin position="96"/>
        <end position="477"/>
    </location>
</feature>
<dbReference type="Proteomes" id="UP001164803">
    <property type="component" value="Plasmid unnamed1"/>
</dbReference>
<dbReference type="EMBL" id="CP104065">
    <property type="protein sequence ID" value="WAH39338.1"/>
    <property type="molecule type" value="Genomic_DNA"/>
</dbReference>
<evidence type="ECO:0000256" key="6">
    <source>
        <dbReference type="SAM" id="SignalP"/>
    </source>
</evidence>
<dbReference type="PANTHER" id="PTHR30290">
    <property type="entry name" value="PERIPLASMIC BINDING COMPONENT OF ABC TRANSPORTER"/>
    <property type="match status" value="1"/>
</dbReference>
<keyword evidence="8" id="KW-0614">Plasmid</keyword>
<reference evidence="8" key="1">
    <citation type="submission" date="2022-08" db="EMBL/GenBank/DDBJ databases">
        <title>Alicyclobacillus dauci DSM2870, complete genome.</title>
        <authorList>
            <person name="Wang Q."/>
            <person name="Cai R."/>
            <person name="Wang Z."/>
        </authorList>
    </citation>
    <scope>NUCLEOTIDE SEQUENCE</scope>
    <source>
        <strain evidence="8">DSM 28700</strain>
        <plasmid evidence="8">unnamed1</plasmid>
    </source>
</reference>
<dbReference type="PIRSF" id="PIRSF002741">
    <property type="entry name" value="MppA"/>
    <property type="match status" value="1"/>
</dbReference>
<dbReference type="InterPro" id="IPR039424">
    <property type="entry name" value="SBP_5"/>
</dbReference>
<dbReference type="InterPro" id="IPR030678">
    <property type="entry name" value="Peptide/Ni-bd"/>
</dbReference>
<evidence type="ECO:0000313" key="9">
    <source>
        <dbReference type="Proteomes" id="UP001164803"/>
    </source>
</evidence>
<evidence type="ECO:0000256" key="1">
    <source>
        <dbReference type="ARBA" id="ARBA00004196"/>
    </source>
</evidence>
<keyword evidence="3" id="KW-0813">Transport</keyword>
<comment type="subcellular location">
    <subcellularLocation>
        <location evidence="1">Cell envelope</location>
    </subcellularLocation>
</comment>
<feature type="signal peptide" evidence="6">
    <location>
        <begin position="1"/>
        <end position="23"/>
    </location>
</feature>
<evidence type="ECO:0000313" key="8">
    <source>
        <dbReference type="EMBL" id="WAH39338.1"/>
    </source>
</evidence>
<organism evidence="8 9">
    <name type="scientific">Alicyclobacillus dauci</name>
    <dbReference type="NCBI Taxonomy" id="1475485"/>
    <lineage>
        <taxon>Bacteria</taxon>
        <taxon>Bacillati</taxon>
        <taxon>Bacillota</taxon>
        <taxon>Bacilli</taxon>
        <taxon>Bacillales</taxon>
        <taxon>Alicyclobacillaceae</taxon>
        <taxon>Alicyclobacillus</taxon>
    </lineage>
</organism>
<dbReference type="PROSITE" id="PS51257">
    <property type="entry name" value="PROKAR_LIPOPROTEIN"/>
    <property type="match status" value="1"/>
</dbReference>
<sequence>MSKLFNLAATATAILLMASVAGCGTTTPASNKTGGNTGNSKSTTSQSPIEGGSLNIDMGQNIQTLDPAVTDDLTSDELITEMYDPLVTYDGSTNTLVGDMAEKWTVSPDGKTYTFTLRKGITFWNGDPVTANSYIAEFERVLTKKLASPASARLYPIVEGSTAFYKGQAKTISGVTAPDPYTLQIKLVKPESFFLQLLAEPAFVAVDPKWISSVGNANFATSKPMGTGAFELKSTDGTTEVLTKNQHYFLKDSHGNQLPYLDQVTFSYNKNTEVDAMKFQQGSEPFLAFNTQGIPVSSYHMFMANPKLKQDVTTATTGDMWYIGLNVTQAPFTNVKVRQAVEYAINKPFLVKLLNNMDTVANQPVPPDAFGYMKQLPASIDYTYNPEKAKQLLASSGLSLPIHAKFYSSNDATTQKVVEEIQNELKAVGIDLTVQPLSWSAFLSGNGQGTQPSFLIDWNQSFPDAFDFLNTLFNTTEQPINNSEMYSNKQVDQWLNEAQTETDPQKRFDLYKKVTVQAMEDASVVPVYYGKYTFAIQPWVHGYYINSNLEEDPLTHIWVDPGH</sequence>
<keyword evidence="9" id="KW-1185">Reference proteome</keyword>
<accession>A0ABY6Z8U7</accession>
<dbReference type="Gene3D" id="3.10.105.10">
    <property type="entry name" value="Dipeptide-binding Protein, Domain 3"/>
    <property type="match status" value="1"/>
</dbReference>